<accession>A0AAE0S8I2</accession>
<evidence type="ECO:0000256" key="10">
    <source>
        <dbReference type="ARBA" id="ARBA00023242"/>
    </source>
</evidence>
<evidence type="ECO:0000256" key="7">
    <source>
        <dbReference type="ARBA" id="ARBA00023015"/>
    </source>
</evidence>
<feature type="domain" description="C2H2-type" evidence="13">
    <location>
        <begin position="610"/>
        <end position="639"/>
    </location>
</feature>
<feature type="domain" description="C2H2-type" evidence="13">
    <location>
        <begin position="543"/>
        <end position="570"/>
    </location>
</feature>
<evidence type="ECO:0000256" key="5">
    <source>
        <dbReference type="ARBA" id="ARBA00022771"/>
    </source>
</evidence>
<dbReference type="GO" id="GO:0008270">
    <property type="term" value="F:zinc ion binding"/>
    <property type="evidence" value="ECO:0007669"/>
    <property type="project" value="UniProtKB-KW"/>
</dbReference>
<dbReference type="SMART" id="SM00355">
    <property type="entry name" value="ZnF_C2H2"/>
    <property type="match status" value="18"/>
</dbReference>
<gene>
    <name evidence="14" type="ORF">CHS0354_034422</name>
</gene>
<keyword evidence="8" id="KW-0238">DNA-binding</keyword>
<dbReference type="GO" id="GO:0045944">
    <property type="term" value="P:positive regulation of transcription by RNA polymerase II"/>
    <property type="evidence" value="ECO:0007669"/>
    <property type="project" value="UniProtKB-ARBA"/>
</dbReference>
<dbReference type="SUPFAM" id="SSF57667">
    <property type="entry name" value="beta-beta-alpha zinc fingers"/>
    <property type="match status" value="9"/>
</dbReference>
<keyword evidence="9" id="KW-0804">Transcription</keyword>
<dbReference type="PANTHER" id="PTHR19818">
    <property type="entry name" value="ZINC FINGER PROTEIN ZIC AND GLI"/>
    <property type="match status" value="1"/>
</dbReference>
<dbReference type="Gene3D" id="3.30.160.60">
    <property type="entry name" value="Classic Zinc Finger"/>
    <property type="match status" value="12"/>
</dbReference>
<feature type="domain" description="C2H2-type" evidence="13">
    <location>
        <begin position="682"/>
        <end position="709"/>
    </location>
</feature>
<comment type="caution">
    <text evidence="14">The sequence shown here is derived from an EMBL/GenBank/DDBJ whole genome shotgun (WGS) entry which is preliminary data.</text>
</comment>
<feature type="domain" description="C2H2-type" evidence="13">
    <location>
        <begin position="710"/>
        <end position="737"/>
    </location>
</feature>
<dbReference type="InterPro" id="IPR050329">
    <property type="entry name" value="GLI_C2H2-zinc-finger"/>
</dbReference>
<dbReference type="FunFam" id="3.30.160.60:FF:000870">
    <property type="entry name" value="zinc finger protein 197 isoform X1"/>
    <property type="match status" value="1"/>
</dbReference>
<evidence type="ECO:0000256" key="9">
    <source>
        <dbReference type="ARBA" id="ARBA00023163"/>
    </source>
</evidence>
<dbReference type="AlphaFoldDB" id="A0AAE0S8I2"/>
<feature type="domain" description="C2H2-type" evidence="13">
    <location>
        <begin position="571"/>
        <end position="594"/>
    </location>
</feature>
<keyword evidence="4" id="KW-0677">Repeat</keyword>
<reference evidence="14" key="3">
    <citation type="submission" date="2023-05" db="EMBL/GenBank/DDBJ databases">
        <authorList>
            <person name="Smith C.H."/>
        </authorList>
    </citation>
    <scope>NUCLEOTIDE SEQUENCE</scope>
    <source>
        <strain evidence="14">CHS0354</strain>
        <tissue evidence="14">Mantle</tissue>
    </source>
</reference>
<dbReference type="GO" id="GO:0000978">
    <property type="term" value="F:RNA polymerase II cis-regulatory region sequence-specific DNA binding"/>
    <property type="evidence" value="ECO:0007669"/>
    <property type="project" value="TreeGrafter"/>
</dbReference>
<sequence>MEDPRGSADIQMVETDEGVRVTIISAEEVTSDFIGDETGMVVLHAGEGLVHASGPSESLMVDQGVAEPLQQHLHMSNDTLQKADPESMTESGQEEINDLVKIDRQEIIEAFKVQIRELCLQLSKAGEESFLVSVRVIDGSSSHVGSMKGDHFMLLRQEIMQEFSDFCLGRERDLDSKPQIIDPSQATPLMEDKGTFVDGVRNNEDEDEEEEEEIGPEDADSESAVEGSMEVETTDLSTFGDEGASGDGKCKDEKSLGDDHQYTGRPRRRLAGRRLTTRSPSLSPSRVPTGATNDIYFVCEICRKVFNTLKDLKNHKLERHDEGDHSCQKCSRIFTMKRTLDRHMEDAHFEGENVELDKHICDTCVLEFSNHDELESHSEEFHNMELPMKCDICECTFNELEELMEHRKVHFDYEGFCTKCWQGFFDLGELETHIQSNCKTKEAMFKCHICGRRYAKLHAMNKHVDTHPIHSPFVCRMCGRGFDDEKDLKMHRSAAHIVRPYKCEFCGKTFKKRDSVIDHRRTHVRNIWFTSQMMQLEGQSNKFECKLCGVRLPTEEMLAEHTKRHEEGEEFACDSCDKKFFKRNLLILHARREHKLFLSASKDTDTGELLVCDWEGCGKLFKDRNKWKYHVKYHRDRAEKISKGLPTTPKAESVVCPICNKTLKYKNYLKLHMQTHTGDKPYQCEICGNSYFTPRRLKDHLRVHKGEKPFKCRICDKHFTSSSLRNQHMVVHWGSKTYICDVCGKGFMSRKHFHDHMRIHNGLDPHKCETCGKDFIYYRSLVRHALVHIDPKERPKPYKCQFCGKEYTEVTGYKHHLRAVHTGETPFQCDICGEAFHRNDKLRRHLKSRHGKKDDKMNQTHIVTTRRITRHGAPIIIKTEAEPLDEAEVQALIPADAVASSAENELHVDVIQQDGTQRVLLIGLPSGDGETTYVQETQVIEGPDGVRYIIAGSGEELQVIESQDIQQIEEGTAIIQETGDQGTMTSDSHVTFTADQETLATLANIATGVDIIQQ</sequence>
<dbReference type="FunFam" id="3.30.160.60:FF:001480">
    <property type="entry name" value="Si:cabz01071911.3"/>
    <property type="match status" value="1"/>
</dbReference>
<feature type="domain" description="C2H2-type" evidence="13">
    <location>
        <begin position="445"/>
        <end position="472"/>
    </location>
</feature>
<feature type="domain" description="C2H2-type" evidence="13">
    <location>
        <begin position="388"/>
        <end position="415"/>
    </location>
</feature>
<feature type="domain" description="C2H2-type" evidence="13">
    <location>
        <begin position="325"/>
        <end position="353"/>
    </location>
</feature>
<feature type="domain" description="C2H2-type" evidence="13">
    <location>
        <begin position="827"/>
        <end position="854"/>
    </location>
</feature>
<feature type="compositionally biased region" description="Acidic residues" evidence="12">
    <location>
        <begin position="204"/>
        <end position="223"/>
    </location>
</feature>
<feature type="domain" description="C2H2-type" evidence="13">
    <location>
        <begin position="738"/>
        <end position="765"/>
    </location>
</feature>
<dbReference type="Pfam" id="PF13912">
    <property type="entry name" value="zf-C2H2_6"/>
    <property type="match status" value="4"/>
</dbReference>
<dbReference type="PROSITE" id="PS00028">
    <property type="entry name" value="ZINC_FINGER_C2H2_1"/>
    <property type="match status" value="17"/>
</dbReference>
<evidence type="ECO:0000256" key="6">
    <source>
        <dbReference type="ARBA" id="ARBA00022833"/>
    </source>
</evidence>
<feature type="domain" description="C2H2-type" evidence="13">
    <location>
        <begin position="766"/>
        <end position="793"/>
    </location>
</feature>
<feature type="compositionally biased region" description="Basic and acidic residues" evidence="12">
    <location>
        <begin position="248"/>
        <end position="262"/>
    </location>
</feature>
<evidence type="ECO:0000256" key="2">
    <source>
        <dbReference type="ARBA" id="ARBA00006991"/>
    </source>
</evidence>
<keyword evidence="7" id="KW-0805">Transcription regulation</keyword>
<reference evidence="14" key="1">
    <citation type="journal article" date="2021" name="Genome Biol. Evol.">
        <title>A High-Quality Reference Genome for a Parasitic Bivalve with Doubly Uniparental Inheritance (Bivalvia: Unionida).</title>
        <authorList>
            <person name="Smith C.H."/>
        </authorList>
    </citation>
    <scope>NUCLEOTIDE SEQUENCE</scope>
    <source>
        <strain evidence="14">CHS0354</strain>
    </source>
</reference>
<feature type="domain" description="C2H2-type" evidence="13">
    <location>
        <begin position="473"/>
        <end position="496"/>
    </location>
</feature>
<evidence type="ECO:0000313" key="14">
    <source>
        <dbReference type="EMBL" id="KAK3587276.1"/>
    </source>
</evidence>
<feature type="domain" description="C2H2-type" evidence="13">
    <location>
        <begin position="501"/>
        <end position="523"/>
    </location>
</feature>
<feature type="domain" description="C2H2-type" evidence="13">
    <location>
        <begin position="359"/>
        <end position="387"/>
    </location>
</feature>
<feature type="domain" description="C2H2-type" evidence="13">
    <location>
        <begin position="798"/>
        <end position="826"/>
    </location>
</feature>
<dbReference type="PANTHER" id="PTHR19818:SF139">
    <property type="entry name" value="PAIR-RULE PROTEIN ODD-PAIRED"/>
    <property type="match status" value="1"/>
</dbReference>
<evidence type="ECO:0000313" key="15">
    <source>
        <dbReference type="Proteomes" id="UP001195483"/>
    </source>
</evidence>
<dbReference type="InterPro" id="IPR013087">
    <property type="entry name" value="Znf_C2H2_type"/>
</dbReference>
<comment type="subcellular location">
    <subcellularLocation>
        <location evidence="1">Nucleus</location>
    </subcellularLocation>
</comment>
<keyword evidence="10" id="KW-0539">Nucleus</keyword>
<feature type="compositionally biased region" description="Basic residues" evidence="12">
    <location>
        <begin position="265"/>
        <end position="276"/>
    </location>
</feature>
<reference evidence="14" key="2">
    <citation type="journal article" date="2021" name="Genome Biol. Evol.">
        <title>Developing a high-quality reference genome for a parasitic bivalve with doubly uniparental inheritance (Bivalvia: Unionida).</title>
        <authorList>
            <person name="Smith C.H."/>
        </authorList>
    </citation>
    <scope>NUCLEOTIDE SEQUENCE</scope>
    <source>
        <strain evidence="14">CHS0354</strain>
        <tissue evidence="14">Mantle</tissue>
    </source>
</reference>
<feature type="domain" description="C2H2-type" evidence="13">
    <location>
        <begin position="654"/>
        <end position="681"/>
    </location>
</feature>
<evidence type="ECO:0000256" key="12">
    <source>
        <dbReference type="SAM" id="MobiDB-lite"/>
    </source>
</evidence>
<comment type="similarity">
    <text evidence="2">Belongs to the krueppel C2H2-type zinc-finger protein family.</text>
</comment>
<dbReference type="FunFam" id="3.30.160.60:FF:000100">
    <property type="entry name" value="Zinc finger 45-like"/>
    <property type="match status" value="1"/>
</dbReference>
<proteinExistence type="inferred from homology"/>
<keyword evidence="3" id="KW-0479">Metal-binding</keyword>
<evidence type="ECO:0000256" key="11">
    <source>
        <dbReference type="PROSITE-ProRule" id="PRU00042"/>
    </source>
</evidence>
<dbReference type="InterPro" id="IPR036236">
    <property type="entry name" value="Znf_C2H2_sf"/>
</dbReference>
<organism evidence="14 15">
    <name type="scientific">Potamilus streckersoni</name>
    <dbReference type="NCBI Taxonomy" id="2493646"/>
    <lineage>
        <taxon>Eukaryota</taxon>
        <taxon>Metazoa</taxon>
        <taxon>Spiralia</taxon>
        <taxon>Lophotrochozoa</taxon>
        <taxon>Mollusca</taxon>
        <taxon>Bivalvia</taxon>
        <taxon>Autobranchia</taxon>
        <taxon>Heteroconchia</taxon>
        <taxon>Palaeoheterodonta</taxon>
        <taxon>Unionida</taxon>
        <taxon>Unionoidea</taxon>
        <taxon>Unionidae</taxon>
        <taxon>Ambleminae</taxon>
        <taxon>Lampsilini</taxon>
        <taxon>Potamilus</taxon>
    </lineage>
</organism>
<keyword evidence="5 11" id="KW-0863">Zinc-finger</keyword>
<dbReference type="EMBL" id="JAEAOA010002018">
    <property type="protein sequence ID" value="KAK3587276.1"/>
    <property type="molecule type" value="Genomic_DNA"/>
</dbReference>
<evidence type="ECO:0000256" key="8">
    <source>
        <dbReference type="ARBA" id="ARBA00023125"/>
    </source>
</evidence>
<dbReference type="Pfam" id="PF00096">
    <property type="entry name" value="zf-C2H2"/>
    <property type="match status" value="6"/>
</dbReference>
<dbReference type="PROSITE" id="PS50157">
    <property type="entry name" value="ZINC_FINGER_C2H2_2"/>
    <property type="match status" value="17"/>
</dbReference>
<keyword evidence="15" id="KW-1185">Reference proteome</keyword>
<evidence type="ECO:0000256" key="3">
    <source>
        <dbReference type="ARBA" id="ARBA00022723"/>
    </source>
</evidence>
<dbReference type="GO" id="GO:0005634">
    <property type="term" value="C:nucleus"/>
    <property type="evidence" value="ECO:0007669"/>
    <property type="project" value="UniProtKB-SubCell"/>
</dbReference>
<evidence type="ECO:0000256" key="4">
    <source>
        <dbReference type="ARBA" id="ARBA00022737"/>
    </source>
</evidence>
<dbReference type="Proteomes" id="UP001195483">
    <property type="component" value="Unassembled WGS sequence"/>
</dbReference>
<dbReference type="FunFam" id="3.30.160.60:FF:000012">
    <property type="entry name" value="RB-associated KRAB zinc finger protein-like"/>
    <property type="match status" value="1"/>
</dbReference>
<feature type="domain" description="C2H2-type" evidence="13">
    <location>
        <begin position="297"/>
        <end position="320"/>
    </location>
</feature>
<keyword evidence="6" id="KW-0862">Zinc</keyword>
<evidence type="ECO:0000256" key="1">
    <source>
        <dbReference type="ARBA" id="ARBA00004123"/>
    </source>
</evidence>
<dbReference type="FunFam" id="3.30.160.60:FF:000446">
    <property type="entry name" value="Zinc finger protein"/>
    <property type="match status" value="1"/>
</dbReference>
<protein>
    <recommendedName>
        <fullName evidence="13">C2H2-type domain-containing protein</fullName>
    </recommendedName>
</protein>
<name>A0AAE0S8I2_9BIVA</name>
<dbReference type="GO" id="GO:0000981">
    <property type="term" value="F:DNA-binding transcription factor activity, RNA polymerase II-specific"/>
    <property type="evidence" value="ECO:0007669"/>
    <property type="project" value="TreeGrafter"/>
</dbReference>
<feature type="region of interest" description="Disordered" evidence="12">
    <location>
        <begin position="178"/>
        <end position="287"/>
    </location>
</feature>
<evidence type="ECO:0000259" key="13">
    <source>
        <dbReference type="PROSITE" id="PS50157"/>
    </source>
</evidence>